<sequence length="79" mass="8807">MFEGRIDFTGQKLADQLYQSVLVISAVVAFIAGYLSQSHVIMLEVFGAGILLTLLLVVPPWPMYNKNPLNWLPSVKKSK</sequence>
<dbReference type="EMBL" id="MCFE01000404">
    <property type="protein sequence ID" value="ORX90025.1"/>
    <property type="molecule type" value="Genomic_DNA"/>
</dbReference>
<dbReference type="GO" id="GO:0006465">
    <property type="term" value="P:signal peptide processing"/>
    <property type="evidence" value="ECO:0007669"/>
    <property type="project" value="InterPro"/>
</dbReference>
<comment type="similarity">
    <text evidence="2">Belongs to the SPCS1 family.</text>
</comment>
<evidence type="ECO:0000313" key="11">
    <source>
        <dbReference type="Proteomes" id="UP000193498"/>
    </source>
</evidence>
<dbReference type="OrthoDB" id="263893at2759"/>
<accession>A0A1Y1XWH6</accession>
<keyword evidence="5" id="KW-0256">Endoplasmic reticulum</keyword>
<evidence type="ECO:0000256" key="7">
    <source>
        <dbReference type="ARBA" id="ARBA00023136"/>
    </source>
</evidence>
<dbReference type="STRING" id="1314790.A0A1Y1XWH6"/>
<dbReference type="FunCoup" id="A0A1Y1XWH6">
    <property type="interactions" value="96"/>
</dbReference>
<comment type="subcellular location">
    <subcellularLocation>
        <location evidence="1">Endoplasmic reticulum membrane</location>
        <topology evidence="1">Multi-pass membrane protein</topology>
    </subcellularLocation>
</comment>
<protein>
    <recommendedName>
        <fullName evidence="3">Signal peptidase complex subunit 1</fullName>
    </recommendedName>
</protein>
<keyword evidence="7 9" id="KW-0472">Membrane</keyword>
<dbReference type="AlphaFoldDB" id="A0A1Y1XWH6"/>
<dbReference type="InterPro" id="IPR009542">
    <property type="entry name" value="Spc1/SPCS1"/>
</dbReference>
<keyword evidence="4 9" id="KW-0812">Transmembrane</keyword>
<dbReference type="InParanoid" id="A0A1Y1XWH6"/>
<dbReference type="PANTHER" id="PTHR13202:SF0">
    <property type="entry name" value="SIGNAL PEPTIDASE COMPLEX SUBUNIT 1"/>
    <property type="match status" value="1"/>
</dbReference>
<comment type="function">
    <text evidence="8">Component of the signal peptidase complex (SPC) which catalyzes the cleavage of N-terminal signal sequences from nascent proteins as they are translocated into the lumen of the endoplasmic reticulum. Dispensable for SPC enzymatic activity.</text>
</comment>
<dbReference type="Proteomes" id="UP000193498">
    <property type="component" value="Unassembled WGS sequence"/>
</dbReference>
<evidence type="ECO:0000256" key="4">
    <source>
        <dbReference type="ARBA" id="ARBA00022692"/>
    </source>
</evidence>
<evidence type="ECO:0000256" key="3">
    <source>
        <dbReference type="ARBA" id="ARBA00017059"/>
    </source>
</evidence>
<evidence type="ECO:0000256" key="5">
    <source>
        <dbReference type="ARBA" id="ARBA00022824"/>
    </source>
</evidence>
<dbReference type="Pfam" id="PF06645">
    <property type="entry name" value="SPC12"/>
    <property type="match status" value="1"/>
</dbReference>
<gene>
    <name evidence="10" type="ORF">K493DRAFT_266287</name>
</gene>
<feature type="transmembrane region" description="Helical" evidence="9">
    <location>
        <begin position="17"/>
        <end position="35"/>
    </location>
</feature>
<dbReference type="PANTHER" id="PTHR13202">
    <property type="entry name" value="MICROSOMAL SIGNAL PEPTIDASE 12 KDA SUBUNIT"/>
    <property type="match status" value="1"/>
</dbReference>
<name>A0A1Y1XWH6_9FUNG</name>
<keyword evidence="6 9" id="KW-1133">Transmembrane helix</keyword>
<evidence type="ECO:0000256" key="8">
    <source>
        <dbReference type="ARBA" id="ARBA00045204"/>
    </source>
</evidence>
<keyword evidence="11" id="KW-1185">Reference proteome</keyword>
<evidence type="ECO:0000256" key="6">
    <source>
        <dbReference type="ARBA" id="ARBA00022989"/>
    </source>
</evidence>
<evidence type="ECO:0000256" key="9">
    <source>
        <dbReference type="SAM" id="Phobius"/>
    </source>
</evidence>
<organism evidence="10 11">
    <name type="scientific">Basidiobolus meristosporus CBS 931.73</name>
    <dbReference type="NCBI Taxonomy" id="1314790"/>
    <lineage>
        <taxon>Eukaryota</taxon>
        <taxon>Fungi</taxon>
        <taxon>Fungi incertae sedis</taxon>
        <taxon>Zoopagomycota</taxon>
        <taxon>Entomophthoromycotina</taxon>
        <taxon>Basidiobolomycetes</taxon>
        <taxon>Basidiobolales</taxon>
        <taxon>Basidiobolaceae</taxon>
        <taxon>Basidiobolus</taxon>
    </lineage>
</organism>
<reference evidence="10 11" key="1">
    <citation type="submission" date="2016-07" db="EMBL/GenBank/DDBJ databases">
        <title>Pervasive Adenine N6-methylation of Active Genes in Fungi.</title>
        <authorList>
            <consortium name="DOE Joint Genome Institute"/>
            <person name="Mondo S.J."/>
            <person name="Dannebaum R.O."/>
            <person name="Kuo R.C."/>
            <person name="Labutti K."/>
            <person name="Haridas S."/>
            <person name="Kuo A."/>
            <person name="Salamov A."/>
            <person name="Ahrendt S.R."/>
            <person name="Lipzen A."/>
            <person name="Sullivan W."/>
            <person name="Andreopoulos W.B."/>
            <person name="Clum A."/>
            <person name="Lindquist E."/>
            <person name="Daum C."/>
            <person name="Ramamoorthy G.K."/>
            <person name="Gryganskyi A."/>
            <person name="Culley D."/>
            <person name="Magnuson J.K."/>
            <person name="James T.Y."/>
            <person name="O'Malley M.A."/>
            <person name="Stajich J.E."/>
            <person name="Spatafora J.W."/>
            <person name="Visel A."/>
            <person name="Grigoriev I.V."/>
        </authorList>
    </citation>
    <scope>NUCLEOTIDE SEQUENCE [LARGE SCALE GENOMIC DNA]</scope>
    <source>
        <strain evidence="10 11">CBS 931.73</strain>
    </source>
</reference>
<evidence type="ECO:0000256" key="1">
    <source>
        <dbReference type="ARBA" id="ARBA00004477"/>
    </source>
</evidence>
<dbReference type="GO" id="GO:0045047">
    <property type="term" value="P:protein targeting to ER"/>
    <property type="evidence" value="ECO:0007669"/>
    <property type="project" value="TreeGrafter"/>
</dbReference>
<comment type="caution">
    <text evidence="10">The sequence shown here is derived from an EMBL/GenBank/DDBJ whole genome shotgun (WGS) entry which is preliminary data.</text>
</comment>
<feature type="transmembrane region" description="Helical" evidence="9">
    <location>
        <begin position="42"/>
        <end position="61"/>
    </location>
</feature>
<proteinExistence type="inferred from homology"/>
<evidence type="ECO:0000256" key="2">
    <source>
        <dbReference type="ARBA" id="ARBA00005245"/>
    </source>
</evidence>
<dbReference type="GO" id="GO:0005787">
    <property type="term" value="C:signal peptidase complex"/>
    <property type="evidence" value="ECO:0007669"/>
    <property type="project" value="InterPro"/>
</dbReference>
<evidence type="ECO:0000313" key="10">
    <source>
        <dbReference type="EMBL" id="ORX90025.1"/>
    </source>
</evidence>